<dbReference type="InterPro" id="IPR036188">
    <property type="entry name" value="FAD/NAD-bd_sf"/>
</dbReference>
<dbReference type="SUPFAM" id="SSF51905">
    <property type="entry name" value="FAD/NAD(P)-binding domain"/>
    <property type="match status" value="1"/>
</dbReference>
<dbReference type="GO" id="GO:0016491">
    <property type="term" value="F:oxidoreductase activity"/>
    <property type="evidence" value="ECO:0007669"/>
    <property type="project" value="UniProtKB-KW"/>
</dbReference>
<dbReference type="GO" id="GO:0005737">
    <property type="term" value="C:cytoplasm"/>
    <property type="evidence" value="ECO:0007669"/>
    <property type="project" value="TreeGrafter"/>
</dbReference>
<keyword evidence="4" id="KW-1185">Reference proteome</keyword>
<dbReference type="AlphaFoldDB" id="A0A545TE80"/>
<dbReference type="Pfam" id="PF01266">
    <property type="entry name" value="DAO"/>
    <property type="match status" value="1"/>
</dbReference>
<evidence type="ECO:0000256" key="1">
    <source>
        <dbReference type="ARBA" id="ARBA00023002"/>
    </source>
</evidence>
<evidence type="ECO:0000313" key="4">
    <source>
        <dbReference type="Proteomes" id="UP000317839"/>
    </source>
</evidence>
<dbReference type="InterPro" id="IPR006076">
    <property type="entry name" value="FAD-dep_OxRdtase"/>
</dbReference>
<dbReference type="Gene3D" id="3.30.9.10">
    <property type="entry name" value="D-Amino Acid Oxidase, subunit A, domain 2"/>
    <property type="match status" value="1"/>
</dbReference>
<evidence type="ECO:0000259" key="2">
    <source>
        <dbReference type="Pfam" id="PF01266"/>
    </source>
</evidence>
<dbReference type="EMBL" id="VIKR01000002">
    <property type="protein sequence ID" value="TQV75533.1"/>
    <property type="molecule type" value="Genomic_DNA"/>
</dbReference>
<name>A0A545TE80_9GAMM</name>
<dbReference type="Gene3D" id="3.50.50.60">
    <property type="entry name" value="FAD/NAD(P)-binding domain"/>
    <property type="match status" value="1"/>
</dbReference>
<dbReference type="OrthoDB" id="311718at2"/>
<reference evidence="3 4" key="1">
    <citation type="submission" date="2019-06" db="EMBL/GenBank/DDBJ databases">
        <title>Draft genome of Aliikangiella marina GYP-15.</title>
        <authorList>
            <person name="Wang G."/>
        </authorList>
    </citation>
    <scope>NUCLEOTIDE SEQUENCE [LARGE SCALE GENOMIC DNA]</scope>
    <source>
        <strain evidence="3 4">GYP-15</strain>
    </source>
</reference>
<feature type="domain" description="FAD dependent oxidoreductase" evidence="2">
    <location>
        <begin position="33"/>
        <end position="384"/>
    </location>
</feature>
<protein>
    <submittedName>
        <fullName evidence="3">FAD-binding oxidoreductase</fullName>
    </submittedName>
</protein>
<accession>A0A545TE80</accession>
<dbReference type="PANTHER" id="PTHR13847">
    <property type="entry name" value="SARCOSINE DEHYDROGENASE-RELATED"/>
    <property type="match status" value="1"/>
</dbReference>
<organism evidence="3 4">
    <name type="scientific">Aliikangiella marina</name>
    <dbReference type="NCBI Taxonomy" id="1712262"/>
    <lineage>
        <taxon>Bacteria</taxon>
        <taxon>Pseudomonadati</taxon>
        <taxon>Pseudomonadota</taxon>
        <taxon>Gammaproteobacteria</taxon>
        <taxon>Oceanospirillales</taxon>
        <taxon>Pleioneaceae</taxon>
        <taxon>Aliikangiella</taxon>
    </lineage>
</organism>
<proteinExistence type="predicted"/>
<keyword evidence="1" id="KW-0560">Oxidoreductase</keyword>
<dbReference type="RefSeq" id="WP_142942147.1">
    <property type="nucleotide sequence ID" value="NZ_VIKR01000002.1"/>
</dbReference>
<dbReference type="PANTHER" id="PTHR13847:SF281">
    <property type="entry name" value="FAD DEPENDENT OXIDOREDUCTASE DOMAIN-CONTAINING PROTEIN"/>
    <property type="match status" value="1"/>
</dbReference>
<dbReference type="Proteomes" id="UP000317839">
    <property type="component" value="Unassembled WGS sequence"/>
</dbReference>
<evidence type="ECO:0000313" key="3">
    <source>
        <dbReference type="EMBL" id="TQV75533.1"/>
    </source>
</evidence>
<sequence>MSSISSAYIQSYYSDTLNYDADYPQLVESIEVDACIIGGGYAGLMTAIGLIDRGYTNIALVESEKVGWGASGRNGGFVFGGYSLGPRALVKQVGPEAAQSLYRLTTAAVDLIRRRVSQYEIDCDLVDEGVIWANWFKDQRWLIQEQRFMKEFMNTDWEYLSPQELSQRIQSERYCGGLYEPNAMHFHPLNYAAAIAKQVKSGGGLIFENSRVVDLQTDAAEKRVVTENGSIRCKHLVIAAGGYIGNICPPVARSILPIATYVMTTEPLGSRLQTYLKTRSAIYDTRFAFDYYRPLNDGRVLWGGRISANTSEPRDLGEELRQDMLRVFPDFEDVKIERVWSGWMGYARHQMAQIGQLKPGVWYGIGFGGHGVAPTTAAGEIIAAAISQQDQSYKQFKPWGLPWNGSLFGPAAAQMSYWWYQLKDWLKDISEN</sequence>
<gene>
    <name evidence="3" type="ORF">FLL45_11500</name>
</gene>
<comment type="caution">
    <text evidence="3">The sequence shown here is derived from an EMBL/GenBank/DDBJ whole genome shotgun (WGS) entry which is preliminary data.</text>
</comment>